<accession>A0A0J6ZJY2</accession>
<evidence type="ECO:0000313" key="2">
    <source>
        <dbReference type="Proteomes" id="UP000036503"/>
    </source>
</evidence>
<keyword evidence="2" id="KW-1185">Reference proteome</keyword>
<protein>
    <submittedName>
        <fullName evidence="1">Uncharacterized protein</fullName>
    </submittedName>
</protein>
<sequence>MVSTLFFILCQNVKCWGNSIAIPCMRGTFKGMFLFFVKQQPQAMYGFESKKNYERQRKSALINVLK</sequence>
<dbReference type="InParanoid" id="A0A0J6ZJY2"/>
<name>A0A0J6ZJY2_9FIRM</name>
<evidence type="ECO:0000313" key="1">
    <source>
        <dbReference type="EMBL" id="KMO85191.1"/>
    </source>
</evidence>
<dbReference type="AlphaFoldDB" id="A0A0J6ZJY2"/>
<reference evidence="1 2" key="1">
    <citation type="submission" date="2015-06" db="EMBL/GenBank/DDBJ databases">
        <title>Draft genome sequence of beer spoilage bacterium Megasphaera cerevisiae type strain 20462.</title>
        <authorList>
            <person name="Kutumbaka K."/>
            <person name="Pasmowitz J."/>
            <person name="Mategko J."/>
            <person name="Reyes D."/>
            <person name="Friedrich A."/>
            <person name="Han S."/>
            <person name="Martens-Habbena W."/>
            <person name="Neal-McKinney J."/>
            <person name="Janagama H.K."/>
            <person name="Nadala C."/>
            <person name="Samadpour M."/>
        </authorList>
    </citation>
    <scope>NUCLEOTIDE SEQUENCE [LARGE SCALE GENOMIC DNA]</scope>
    <source>
        <strain evidence="1 2">DSM 20462</strain>
    </source>
</reference>
<organism evidence="1 2">
    <name type="scientific">Megasphaera cerevisiae DSM 20462</name>
    <dbReference type="NCBI Taxonomy" id="1122219"/>
    <lineage>
        <taxon>Bacteria</taxon>
        <taxon>Bacillati</taxon>
        <taxon>Bacillota</taxon>
        <taxon>Negativicutes</taxon>
        <taxon>Veillonellales</taxon>
        <taxon>Veillonellaceae</taxon>
        <taxon>Megasphaera</taxon>
    </lineage>
</organism>
<proteinExistence type="predicted"/>
<dbReference type="Proteomes" id="UP000036503">
    <property type="component" value="Unassembled WGS sequence"/>
</dbReference>
<dbReference type="EMBL" id="LEKT01000098">
    <property type="protein sequence ID" value="KMO85191.1"/>
    <property type="molecule type" value="Genomic_DNA"/>
</dbReference>
<gene>
    <name evidence="1" type="ORF">AB840_15010</name>
</gene>
<comment type="caution">
    <text evidence="1">The sequence shown here is derived from an EMBL/GenBank/DDBJ whole genome shotgun (WGS) entry which is preliminary data.</text>
</comment>